<gene>
    <name evidence="1" type="ORF">AEK19_MT0225</name>
</gene>
<dbReference type="AlphaFoldDB" id="A0A1Y0AZ93"/>
<evidence type="ECO:0000313" key="1">
    <source>
        <dbReference type="EMBL" id="ART30502.1"/>
    </source>
</evidence>
<name>A0A1Y0AZ93_9LAMI</name>
<protein>
    <submittedName>
        <fullName evidence="1">Uncharacterized protein</fullName>
    </submittedName>
</protein>
<dbReference type="EMBL" id="KY774314">
    <property type="protein sequence ID" value="ART30502.1"/>
    <property type="molecule type" value="Genomic_DNA"/>
</dbReference>
<reference evidence="1" key="1">
    <citation type="submission" date="2017-03" db="EMBL/GenBank/DDBJ databases">
        <title>The mitochondrial genome of the carnivorous plant Utricularia reniformis (Lentibulariaceae): structure, comparative analysis and evolutionary landmarks.</title>
        <authorList>
            <person name="Silva S.R."/>
            <person name="Alvarenga D.O."/>
            <person name="Michael T.P."/>
            <person name="Miranda V.F.O."/>
            <person name="Varani A.M."/>
        </authorList>
    </citation>
    <scope>NUCLEOTIDE SEQUENCE</scope>
</reference>
<sequence>MEDASGTRFSRSVVGKFLEHRYRGLISKGLLDAFIYKNVKLKESTTRQLPSG</sequence>
<organism evidence="1">
    <name type="scientific">Utricularia reniformis</name>
    <dbReference type="NCBI Taxonomy" id="192314"/>
    <lineage>
        <taxon>Eukaryota</taxon>
        <taxon>Viridiplantae</taxon>
        <taxon>Streptophyta</taxon>
        <taxon>Embryophyta</taxon>
        <taxon>Tracheophyta</taxon>
        <taxon>Spermatophyta</taxon>
        <taxon>Magnoliopsida</taxon>
        <taxon>eudicotyledons</taxon>
        <taxon>Gunneridae</taxon>
        <taxon>Pentapetalae</taxon>
        <taxon>asterids</taxon>
        <taxon>lamiids</taxon>
        <taxon>Lamiales</taxon>
        <taxon>Lentibulariaceae</taxon>
        <taxon>Utricularia</taxon>
    </lineage>
</organism>
<accession>A0A1Y0AZ93</accession>
<keyword evidence="1" id="KW-0496">Mitochondrion</keyword>
<geneLocation type="mitochondrion" evidence="1"/>
<proteinExistence type="predicted"/>